<dbReference type="OrthoDB" id="982433at2"/>
<dbReference type="Proteomes" id="UP000191680">
    <property type="component" value="Unassembled WGS sequence"/>
</dbReference>
<accession>A0A1V6LTC1</accession>
<dbReference type="Pfam" id="PF20113">
    <property type="entry name" value="DUF6503"/>
    <property type="match status" value="1"/>
</dbReference>
<reference evidence="1 2" key="1">
    <citation type="submission" date="2016-12" db="EMBL/GenBank/DDBJ databases">
        <authorList>
            <person name="Song W.-J."/>
            <person name="Kurnit D.M."/>
        </authorList>
    </citation>
    <scope>NUCLEOTIDE SEQUENCE [LARGE SCALE GENOMIC DNA]</scope>
    <source>
        <strain evidence="1 2">HSG9</strain>
    </source>
</reference>
<dbReference type="InterPro" id="IPR045444">
    <property type="entry name" value="DUF6503"/>
</dbReference>
<name>A0A1V6LTC1_9FLAO</name>
<dbReference type="AlphaFoldDB" id="A0A1V6LTC1"/>
<keyword evidence="2" id="KW-1185">Reference proteome</keyword>
<dbReference type="PROSITE" id="PS51257">
    <property type="entry name" value="PROKAR_LIPOPROTEIN"/>
    <property type="match status" value="1"/>
</dbReference>
<comment type="caution">
    <text evidence="1">The sequence shown here is derived from an EMBL/GenBank/DDBJ whole genome shotgun (WGS) entry which is preliminary data.</text>
</comment>
<dbReference type="RefSeq" id="WP_080318465.1">
    <property type="nucleotide sequence ID" value="NZ_MTBC01000003.1"/>
</dbReference>
<sequence>MRFILIILVITVYGCHSKTNVTAQQVVDNAIKVSGGELFEAKKVTFKFRDYLYTSSKSRQGFKLTRSRTKGNDTLLDIKNGQDFTRSINNSLVSLADSTAQNFANSINSVHYFAKLPYGLNDEAVNKELLADETLFEKEYYKVKVTFNQQNGGEDFEDVYLYWIGKNDFKIDFLAYSFTVNGGGYRFRRAYNERFVKAIRFVDYENYAPINSNIHLDEIGRLFEAGKLKLLSKIELENVKVE</sequence>
<protein>
    <submittedName>
        <fullName evidence="1">Deoxyribose-phosphate aldolase</fullName>
    </submittedName>
</protein>
<organism evidence="1 2">
    <name type="scientific">Croceivirga radicis</name>
    <dbReference type="NCBI Taxonomy" id="1929488"/>
    <lineage>
        <taxon>Bacteria</taxon>
        <taxon>Pseudomonadati</taxon>
        <taxon>Bacteroidota</taxon>
        <taxon>Flavobacteriia</taxon>
        <taxon>Flavobacteriales</taxon>
        <taxon>Flavobacteriaceae</taxon>
        <taxon>Croceivirga</taxon>
    </lineage>
</organism>
<dbReference type="EMBL" id="MTBC01000003">
    <property type="protein sequence ID" value="OQD43359.1"/>
    <property type="molecule type" value="Genomic_DNA"/>
</dbReference>
<gene>
    <name evidence="1" type="ORF">BUL40_05895</name>
</gene>
<evidence type="ECO:0000313" key="2">
    <source>
        <dbReference type="Proteomes" id="UP000191680"/>
    </source>
</evidence>
<proteinExistence type="predicted"/>
<evidence type="ECO:0000313" key="1">
    <source>
        <dbReference type="EMBL" id="OQD43359.1"/>
    </source>
</evidence>